<dbReference type="EC" id="7.1.1.1" evidence="1"/>
<dbReference type="EMBL" id="BARS01030626">
    <property type="protein sequence ID" value="GAG24001.1"/>
    <property type="molecule type" value="Genomic_DNA"/>
</dbReference>
<feature type="non-terminal residue" evidence="7">
    <location>
        <position position="1"/>
    </location>
</feature>
<comment type="catalytic activity">
    <reaction evidence="5">
        <text>NAD(+) + NADPH + H(+)(in) = NADH + NADP(+) + H(+)(out)</text>
        <dbReference type="Rhea" id="RHEA:47992"/>
        <dbReference type="ChEBI" id="CHEBI:15378"/>
        <dbReference type="ChEBI" id="CHEBI:57540"/>
        <dbReference type="ChEBI" id="CHEBI:57783"/>
        <dbReference type="ChEBI" id="CHEBI:57945"/>
        <dbReference type="ChEBI" id="CHEBI:58349"/>
        <dbReference type="EC" id="7.1.1.1"/>
    </reaction>
</comment>
<evidence type="ECO:0000256" key="3">
    <source>
        <dbReference type="ARBA" id="ARBA00022967"/>
    </source>
</evidence>
<evidence type="ECO:0000259" key="6">
    <source>
        <dbReference type="SMART" id="SM01002"/>
    </source>
</evidence>
<dbReference type="SUPFAM" id="SSF51735">
    <property type="entry name" value="NAD(P)-binding Rossmann-fold domains"/>
    <property type="match status" value="1"/>
</dbReference>
<dbReference type="GO" id="GO:0005886">
    <property type="term" value="C:plasma membrane"/>
    <property type="evidence" value="ECO:0007669"/>
    <property type="project" value="TreeGrafter"/>
</dbReference>
<keyword evidence="3" id="KW-1278">Translocase</keyword>
<dbReference type="SMART" id="SM01002">
    <property type="entry name" value="AlaDh_PNT_C"/>
    <property type="match status" value="1"/>
</dbReference>
<sequence>AANILPAFVPMISSAVGTSQTAKVVVIGTGVAGLQSLATAKRLGAVVYGADIRPDACEQAKSLGAKIIDVQVPAEVSVGKGGYAMKLPEKWLVKEQQSLRDSVSLADIVILTALIPGKVAPVLITEEMVKSMKPGSVIVDVAIDQGGNCEISEAERLVTKYGVNIDGTLNIPSMLPRSSTWMFACNMYNLLTYMIKDGKVNLSMDDEIIASSLVTKDGKIVHSGTLEAMELK</sequence>
<dbReference type="Pfam" id="PF01262">
    <property type="entry name" value="AlaDh_PNT_C"/>
    <property type="match status" value="1"/>
</dbReference>
<proteinExistence type="predicted"/>
<gene>
    <name evidence="7" type="ORF">S01H1_47750</name>
</gene>
<dbReference type="InterPro" id="IPR007698">
    <property type="entry name" value="AlaDH/PNT_NAD(H)-bd"/>
</dbReference>
<comment type="caution">
    <text evidence="7">The sequence shown here is derived from an EMBL/GenBank/DDBJ whole genome shotgun (WGS) entry which is preliminary data.</text>
</comment>
<accession>X0XGF2</accession>
<dbReference type="InterPro" id="IPR036291">
    <property type="entry name" value="NAD(P)-bd_dom_sf"/>
</dbReference>
<name>X0XGF2_9ZZZZ</name>
<protein>
    <recommendedName>
        <fullName evidence="1">proton-translocating NAD(P)(+) transhydrogenase</fullName>
        <ecNumber evidence="1">7.1.1.1</ecNumber>
    </recommendedName>
</protein>
<dbReference type="PANTHER" id="PTHR10160">
    <property type="entry name" value="NAD(P) TRANSHYDROGENASE"/>
    <property type="match status" value="1"/>
</dbReference>
<evidence type="ECO:0000256" key="5">
    <source>
        <dbReference type="ARBA" id="ARBA00048202"/>
    </source>
</evidence>
<evidence type="ECO:0000313" key="7">
    <source>
        <dbReference type="EMBL" id="GAG24001.1"/>
    </source>
</evidence>
<evidence type="ECO:0000256" key="1">
    <source>
        <dbReference type="ARBA" id="ARBA00012943"/>
    </source>
</evidence>
<reference evidence="7" key="1">
    <citation type="journal article" date="2014" name="Front. Microbiol.">
        <title>High frequency of phylogenetically diverse reductive dehalogenase-homologous genes in deep subseafloor sedimentary metagenomes.</title>
        <authorList>
            <person name="Kawai M."/>
            <person name="Futagami T."/>
            <person name="Toyoda A."/>
            <person name="Takaki Y."/>
            <person name="Nishi S."/>
            <person name="Hori S."/>
            <person name="Arai W."/>
            <person name="Tsubouchi T."/>
            <person name="Morono Y."/>
            <person name="Uchiyama I."/>
            <person name="Ito T."/>
            <person name="Fujiyama A."/>
            <person name="Inagaki F."/>
            <person name="Takami H."/>
        </authorList>
    </citation>
    <scope>NUCLEOTIDE SEQUENCE</scope>
    <source>
        <strain evidence="7">Expedition CK06-06</strain>
    </source>
</reference>
<keyword evidence="2" id="KW-0521">NADP</keyword>
<evidence type="ECO:0000256" key="2">
    <source>
        <dbReference type="ARBA" id="ARBA00022857"/>
    </source>
</evidence>
<evidence type="ECO:0000256" key="4">
    <source>
        <dbReference type="ARBA" id="ARBA00023027"/>
    </source>
</evidence>
<dbReference type="PANTHER" id="PTHR10160:SF19">
    <property type="entry name" value="PROTON-TRANSLOCATING NAD(P)(+) TRANSHYDROGENASE"/>
    <property type="match status" value="1"/>
</dbReference>
<dbReference type="Gene3D" id="3.40.50.720">
    <property type="entry name" value="NAD(P)-binding Rossmann-like Domain"/>
    <property type="match status" value="1"/>
</dbReference>
<keyword evidence="4" id="KW-0520">NAD</keyword>
<feature type="domain" description="Alanine dehydrogenase/pyridine nucleotide transhydrogenase NAD(H)-binding" evidence="6">
    <location>
        <begin position="2"/>
        <end position="167"/>
    </location>
</feature>
<dbReference type="GO" id="GO:0050661">
    <property type="term" value="F:NADP binding"/>
    <property type="evidence" value="ECO:0007669"/>
    <property type="project" value="TreeGrafter"/>
</dbReference>
<dbReference type="GO" id="GO:0008750">
    <property type="term" value="F:proton-translocating NAD(P)+ transhydrogenase activity"/>
    <property type="evidence" value="ECO:0007669"/>
    <property type="project" value="UniProtKB-EC"/>
</dbReference>
<dbReference type="AlphaFoldDB" id="X0XGF2"/>
<organism evidence="7">
    <name type="scientific">marine sediment metagenome</name>
    <dbReference type="NCBI Taxonomy" id="412755"/>
    <lineage>
        <taxon>unclassified sequences</taxon>
        <taxon>metagenomes</taxon>
        <taxon>ecological metagenomes</taxon>
    </lineage>
</organism>
<dbReference type="GO" id="GO:0006740">
    <property type="term" value="P:NADPH regeneration"/>
    <property type="evidence" value="ECO:0007669"/>
    <property type="project" value="TreeGrafter"/>
</dbReference>